<protein>
    <submittedName>
        <fullName evidence="5">Helix-turn-helix transcriptional regulator</fullName>
    </submittedName>
</protein>
<dbReference type="InterPro" id="IPR036388">
    <property type="entry name" value="WH-like_DNA-bd_sf"/>
</dbReference>
<keyword evidence="6" id="KW-1185">Reference proteome</keyword>
<dbReference type="PRINTS" id="PR00038">
    <property type="entry name" value="HTHLUXR"/>
</dbReference>
<dbReference type="PANTHER" id="PTHR44688:SF16">
    <property type="entry name" value="DNA-BINDING TRANSCRIPTIONAL ACTIVATOR DEVR_DOSR"/>
    <property type="match status" value="1"/>
</dbReference>
<comment type="caution">
    <text evidence="5">The sequence shown here is derived from an EMBL/GenBank/DDBJ whole genome shotgun (WGS) entry which is preliminary data.</text>
</comment>
<dbReference type="SUPFAM" id="SSF46894">
    <property type="entry name" value="C-terminal effector domain of the bipartite response regulators"/>
    <property type="match status" value="1"/>
</dbReference>
<keyword evidence="1" id="KW-0805">Transcription regulation</keyword>
<dbReference type="InterPro" id="IPR000792">
    <property type="entry name" value="Tscrpt_reg_LuxR_C"/>
</dbReference>
<feature type="domain" description="HTH luxR-type" evidence="4">
    <location>
        <begin position="1"/>
        <end position="59"/>
    </location>
</feature>
<dbReference type="SMART" id="SM00421">
    <property type="entry name" value="HTH_LUXR"/>
    <property type="match status" value="1"/>
</dbReference>
<gene>
    <name evidence="5" type="ORF">AAFH96_17830</name>
</gene>
<reference evidence="5 6" key="1">
    <citation type="submission" date="2024-04" db="EMBL/GenBank/DDBJ databases">
        <title>Polymorphospora sp. isolated from Baiyangdian Lake in Xiong'an New Area.</title>
        <authorList>
            <person name="Zhang X."/>
            <person name="Liu J."/>
        </authorList>
    </citation>
    <scope>NUCLEOTIDE SEQUENCE [LARGE SCALE GENOMIC DNA]</scope>
    <source>
        <strain evidence="5 6">2-325</strain>
    </source>
</reference>
<dbReference type="PANTHER" id="PTHR44688">
    <property type="entry name" value="DNA-BINDING TRANSCRIPTIONAL ACTIVATOR DEVR_DOSR"/>
    <property type="match status" value="1"/>
</dbReference>
<dbReference type="RefSeq" id="WP_375734938.1">
    <property type="nucleotide sequence ID" value="NZ_JBCGDC010000047.1"/>
</dbReference>
<dbReference type="Pfam" id="PF00196">
    <property type="entry name" value="GerE"/>
    <property type="match status" value="1"/>
</dbReference>
<name>A0ABV5CSQ7_9ACTN</name>
<evidence type="ECO:0000313" key="5">
    <source>
        <dbReference type="EMBL" id="MFB6394952.1"/>
    </source>
</evidence>
<dbReference type="PROSITE" id="PS00622">
    <property type="entry name" value="HTH_LUXR_1"/>
    <property type="match status" value="1"/>
</dbReference>
<evidence type="ECO:0000256" key="2">
    <source>
        <dbReference type="ARBA" id="ARBA00023125"/>
    </source>
</evidence>
<proteinExistence type="predicted"/>
<accession>A0ABV5CSQ7</accession>
<evidence type="ECO:0000313" key="6">
    <source>
        <dbReference type="Proteomes" id="UP001582793"/>
    </source>
</evidence>
<dbReference type="Gene3D" id="1.10.10.10">
    <property type="entry name" value="Winged helix-like DNA-binding domain superfamily/Winged helix DNA-binding domain"/>
    <property type="match status" value="1"/>
</dbReference>
<keyword evidence="2" id="KW-0238">DNA-binding</keyword>
<evidence type="ECO:0000259" key="4">
    <source>
        <dbReference type="PROSITE" id="PS50043"/>
    </source>
</evidence>
<sequence length="59" mass="6792">MRTLTPQQLRIARLVGEGATNREVAACLHLSPRTVDHHLRNIFHRLGLRSRIELARALR</sequence>
<organism evidence="5 6">
    <name type="scientific">Polymorphospora lycopeni</name>
    <dbReference type="NCBI Taxonomy" id="3140240"/>
    <lineage>
        <taxon>Bacteria</taxon>
        <taxon>Bacillati</taxon>
        <taxon>Actinomycetota</taxon>
        <taxon>Actinomycetes</taxon>
        <taxon>Micromonosporales</taxon>
        <taxon>Micromonosporaceae</taxon>
        <taxon>Polymorphospora</taxon>
    </lineage>
</organism>
<evidence type="ECO:0000256" key="1">
    <source>
        <dbReference type="ARBA" id="ARBA00023015"/>
    </source>
</evidence>
<dbReference type="CDD" id="cd06170">
    <property type="entry name" value="LuxR_C_like"/>
    <property type="match status" value="1"/>
</dbReference>
<dbReference type="InterPro" id="IPR016032">
    <property type="entry name" value="Sig_transdc_resp-reg_C-effctor"/>
</dbReference>
<dbReference type="Proteomes" id="UP001582793">
    <property type="component" value="Unassembled WGS sequence"/>
</dbReference>
<dbReference type="EMBL" id="JBCGDC010000047">
    <property type="protein sequence ID" value="MFB6394952.1"/>
    <property type="molecule type" value="Genomic_DNA"/>
</dbReference>
<evidence type="ECO:0000256" key="3">
    <source>
        <dbReference type="ARBA" id="ARBA00023163"/>
    </source>
</evidence>
<keyword evidence="3" id="KW-0804">Transcription</keyword>
<dbReference type="PROSITE" id="PS50043">
    <property type="entry name" value="HTH_LUXR_2"/>
    <property type="match status" value="1"/>
</dbReference>